<evidence type="ECO:0000256" key="2">
    <source>
        <dbReference type="SAM" id="Phobius"/>
    </source>
</evidence>
<dbReference type="InterPro" id="IPR013783">
    <property type="entry name" value="Ig-like_fold"/>
</dbReference>
<keyword evidence="2" id="KW-0812">Transmembrane</keyword>
<proteinExistence type="predicted"/>
<evidence type="ECO:0000313" key="3">
    <source>
        <dbReference type="EMBL" id="PIK44468.1"/>
    </source>
</evidence>
<keyword evidence="2" id="KW-1133">Transmembrane helix</keyword>
<dbReference type="AlphaFoldDB" id="A0A2G8K8X7"/>
<reference evidence="3 4" key="1">
    <citation type="journal article" date="2017" name="PLoS Biol.">
        <title>The sea cucumber genome provides insights into morphological evolution and visceral regeneration.</title>
        <authorList>
            <person name="Zhang X."/>
            <person name="Sun L."/>
            <person name="Yuan J."/>
            <person name="Sun Y."/>
            <person name="Gao Y."/>
            <person name="Zhang L."/>
            <person name="Li S."/>
            <person name="Dai H."/>
            <person name="Hamel J.F."/>
            <person name="Liu C."/>
            <person name="Yu Y."/>
            <person name="Liu S."/>
            <person name="Lin W."/>
            <person name="Guo K."/>
            <person name="Jin S."/>
            <person name="Xu P."/>
            <person name="Storey K.B."/>
            <person name="Huan P."/>
            <person name="Zhang T."/>
            <person name="Zhou Y."/>
            <person name="Zhang J."/>
            <person name="Lin C."/>
            <person name="Li X."/>
            <person name="Xing L."/>
            <person name="Huo D."/>
            <person name="Sun M."/>
            <person name="Wang L."/>
            <person name="Mercier A."/>
            <person name="Li F."/>
            <person name="Yang H."/>
            <person name="Xiang J."/>
        </authorList>
    </citation>
    <scope>NUCLEOTIDE SEQUENCE [LARGE SCALE GENOMIC DNA]</scope>
    <source>
        <strain evidence="3">Shaxun</strain>
        <tissue evidence="3">Muscle</tissue>
    </source>
</reference>
<feature type="transmembrane region" description="Helical" evidence="2">
    <location>
        <begin position="444"/>
        <end position="467"/>
    </location>
</feature>
<gene>
    <name evidence="3" type="ORF">BSL78_18688</name>
</gene>
<dbReference type="STRING" id="307972.A0A2G8K8X7"/>
<protein>
    <submittedName>
        <fullName evidence="3">Putative calcium-activated chloride channel regulator 1-like</fullName>
    </submittedName>
</protein>
<dbReference type="NCBIfam" id="NF041940">
    <property type="entry name" value="choice_anch_X"/>
    <property type="match status" value="1"/>
</dbReference>
<evidence type="ECO:0000256" key="1">
    <source>
        <dbReference type="SAM" id="MobiDB-lite"/>
    </source>
</evidence>
<keyword evidence="2" id="KW-0472">Membrane</keyword>
<dbReference type="Proteomes" id="UP000230750">
    <property type="component" value="Unassembled WGS sequence"/>
</dbReference>
<organism evidence="3 4">
    <name type="scientific">Stichopus japonicus</name>
    <name type="common">Sea cucumber</name>
    <dbReference type="NCBI Taxonomy" id="307972"/>
    <lineage>
        <taxon>Eukaryota</taxon>
        <taxon>Metazoa</taxon>
        <taxon>Echinodermata</taxon>
        <taxon>Eleutherozoa</taxon>
        <taxon>Echinozoa</taxon>
        <taxon>Holothuroidea</taxon>
        <taxon>Aspidochirotacea</taxon>
        <taxon>Aspidochirotida</taxon>
        <taxon>Stichopodidae</taxon>
        <taxon>Apostichopus</taxon>
    </lineage>
</organism>
<comment type="caution">
    <text evidence="3">The sequence shown here is derived from an EMBL/GenBank/DDBJ whole genome shotgun (WGS) entry which is preliminary data.</text>
</comment>
<evidence type="ECO:0000313" key="4">
    <source>
        <dbReference type="Proteomes" id="UP000230750"/>
    </source>
</evidence>
<sequence>MVNTLCKSSYRSDLKSTYKSCSSLKIVSSSAVEVIVTSPSGDVYDNTYEGYGVDLTFKVISVKFPFAEPGLWSYSVYNAHSTSHEIFTSISTYALDGVNPIIATSELSGSITDFANGQPLVAFAEVRQGLHPIIRANVIATIERPPDTNGVIYQPIELVLLDNGAGADVTRDDGIYSRYFTAFTGVGYYGIKININNDNGTAIILNDAVALPFSRTLSFVEPEELLKGNIPKIGNTTLLLPGMPVPKPEGEPAPQFTRGISGGSSRVPETPQNWQPTDDIIPPSKIVDLTVTSSSYDNGTATLEFSAPGDDLDNGNASYYIIRMSTSANEIRANYSSIPALNETEFIVGDIFSPGNFGDPERFVVMVDVPQNRSVVSYIFAMHAVDDFGNEGDMSNVVQATFAVHTAPTYNNTAPLTTTPPPLTTTPPPPPLTIEEVDGKSQLLPLWITLGAVVGAVVLILLAIILVKVISKDTKNSKSVSPVTRKQHDIEQGSAYNNSAYSIS</sequence>
<name>A0A2G8K8X7_STIJA</name>
<feature type="region of interest" description="Disordered" evidence="1">
    <location>
        <begin position="258"/>
        <end position="279"/>
    </location>
</feature>
<dbReference type="Gene3D" id="2.60.40.10">
    <property type="entry name" value="Immunoglobulins"/>
    <property type="match status" value="1"/>
</dbReference>
<dbReference type="OrthoDB" id="10070117at2759"/>
<accession>A0A2G8K8X7</accession>
<dbReference type="EMBL" id="MRZV01000775">
    <property type="protein sequence ID" value="PIK44468.1"/>
    <property type="molecule type" value="Genomic_DNA"/>
</dbReference>
<keyword evidence="4" id="KW-1185">Reference proteome</keyword>